<keyword evidence="2" id="KW-0378">Hydrolase</keyword>
<gene>
    <name evidence="2" type="ORF">E5982_05590</name>
    <name evidence="1" type="ORF">FHR31_001097</name>
</gene>
<evidence type="ECO:0000313" key="1">
    <source>
        <dbReference type="EMBL" id="MBB3171279.1"/>
    </source>
</evidence>
<accession>A0A3N0ABP8</accession>
<dbReference type="Pfam" id="PF16255">
    <property type="entry name" value="Lipase_GDSL_lke"/>
    <property type="match status" value="1"/>
</dbReference>
<dbReference type="Proteomes" id="UP000309454">
    <property type="component" value="Unassembled WGS sequence"/>
</dbReference>
<proteinExistence type="predicted"/>
<dbReference type="InterPro" id="IPR036514">
    <property type="entry name" value="SGNH_hydro_sf"/>
</dbReference>
<organism evidence="1 4">
    <name type="scientific">Parvibacter caecicola</name>
    <dbReference type="NCBI Taxonomy" id="747645"/>
    <lineage>
        <taxon>Bacteria</taxon>
        <taxon>Bacillati</taxon>
        <taxon>Actinomycetota</taxon>
        <taxon>Coriobacteriia</taxon>
        <taxon>Coriobacteriales</taxon>
        <taxon>Coriobacteriaceae</taxon>
        <taxon>Parvibacter</taxon>
    </lineage>
</organism>
<sequence>MQTRNLSGEGASAVPTISILGDSISTFEGCTFAGNRVYYQPPQTGLTGVEEPGQTWWMQVIGGLGGALCANGSYSGSMVQGAGFPAAEQPGRAPQLLGEGGQAPDMVLIFIGVNDYGWGTAEAQEAGRSEAAPAVVAARAAGWTEADGPLEGERIAAAAVPGAAPADAAQRFEAAYRRMLQQVKGVAPAAQLWCITIPCGRERGKGGPAFAHALRGIAFDDYNQAIRDAAAAEGCRVADAAALGYDYDALDGTHPTALGMQQLAAMVLHAMAAEGAAPAPLPPLPPQEMRSAKRCQRTTCINCPSVRSHGNPWFCVCDKQ</sequence>
<dbReference type="SUPFAM" id="SSF52266">
    <property type="entry name" value="SGNH hydrolase"/>
    <property type="match status" value="1"/>
</dbReference>
<name>A0A3N0ABP8_9ACTN</name>
<keyword evidence="3" id="KW-1185">Reference proteome</keyword>
<evidence type="ECO:0000313" key="4">
    <source>
        <dbReference type="Proteomes" id="UP000530850"/>
    </source>
</evidence>
<evidence type="ECO:0000313" key="3">
    <source>
        <dbReference type="Proteomes" id="UP000309454"/>
    </source>
</evidence>
<dbReference type="RefSeq" id="WP_123184942.1">
    <property type="nucleotide sequence ID" value="NZ_CANSOV010000002.1"/>
</dbReference>
<reference evidence="1 4" key="2">
    <citation type="submission" date="2020-08" db="EMBL/GenBank/DDBJ databases">
        <title>Sequencing the genomes of 1000 actinobacteria strains.</title>
        <authorList>
            <person name="Klenk H.-P."/>
        </authorList>
    </citation>
    <scope>NUCLEOTIDE SEQUENCE [LARGE SCALE GENOMIC DNA]</scope>
    <source>
        <strain evidence="1 4">DSM 22242</strain>
    </source>
</reference>
<dbReference type="EMBL" id="SSTM01000003">
    <property type="protein sequence ID" value="TJW10747.1"/>
    <property type="molecule type" value="Genomic_DNA"/>
</dbReference>
<dbReference type="CDD" id="cd00229">
    <property type="entry name" value="SGNH_hydrolase"/>
    <property type="match status" value="1"/>
</dbReference>
<evidence type="ECO:0000313" key="2">
    <source>
        <dbReference type="EMBL" id="TJW10747.1"/>
    </source>
</evidence>
<dbReference type="GeneID" id="93356248"/>
<protein>
    <submittedName>
        <fullName evidence="1">Lysophospholipase L1-like esterase</fullName>
    </submittedName>
    <submittedName>
        <fullName evidence="2">SGNH/GDSL hydrolase family protein</fullName>
    </submittedName>
</protein>
<dbReference type="InterPro" id="IPR032588">
    <property type="entry name" value="Lipase_GDSL_lke"/>
</dbReference>
<dbReference type="Gene3D" id="3.40.50.1110">
    <property type="entry name" value="SGNH hydrolase"/>
    <property type="match status" value="1"/>
</dbReference>
<comment type="caution">
    <text evidence="1">The sequence shown here is derived from an EMBL/GenBank/DDBJ whole genome shotgun (WGS) entry which is preliminary data.</text>
</comment>
<reference evidence="2 3" key="1">
    <citation type="submission" date="2019-04" db="EMBL/GenBank/DDBJ databases">
        <title>Microbes associate with the intestines of laboratory mice.</title>
        <authorList>
            <person name="Navarre W."/>
            <person name="Wong E."/>
            <person name="Huang K.C."/>
            <person name="Tropini C."/>
            <person name="Ng K."/>
            <person name="Yu B."/>
        </authorList>
    </citation>
    <scope>NUCLEOTIDE SEQUENCE [LARGE SCALE GENOMIC DNA]</scope>
    <source>
        <strain evidence="2 3">NM48_B13</strain>
    </source>
</reference>
<dbReference type="OrthoDB" id="9801375at2"/>
<dbReference type="EMBL" id="JACHYA010000003">
    <property type="protein sequence ID" value="MBB3171279.1"/>
    <property type="molecule type" value="Genomic_DNA"/>
</dbReference>
<dbReference type="Proteomes" id="UP000530850">
    <property type="component" value="Unassembled WGS sequence"/>
</dbReference>
<dbReference type="AlphaFoldDB" id="A0A3N0ABP8"/>
<dbReference type="GO" id="GO:0016787">
    <property type="term" value="F:hydrolase activity"/>
    <property type="evidence" value="ECO:0007669"/>
    <property type="project" value="UniProtKB-KW"/>
</dbReference>